<dbReference type="RefSeq" id="WP_235313997.1">
    <property type="nucleotide sequence ID" value="NZ_JAKGAS010000012.1"/>
</dbReference>
<dbReference type="SUPFAM" id="SSF53756">
    <property type="entry name" value="UDP-Glycosyltransferase/glycogen phosphorylase"/>
    <property type="match status" value="1"/>
</dbReference>
<dbReference type="PANTHER" id="PTHR46401">
    <property type="entry name" value="GLYCOSYLTRANSFERASE WBBK-RELATED"/>
    <property type="match status" value="1"/>
</dbReference>
<evidence type="ECO:0000256" key="1">
    <source>
        <dbReference type="ARBA" id="ARBA00022679"/>
    </source>
</evidence>
<name>A0ABS9DAB0_9ALTE</name>
<proteinExistence type="predicted"/>
<comment type="caution">
    <text evidence="3">The sequence shown here is derived from an EMBL/GenBank/DDBJ whole genome shotgun (WGS) entry which is preliminary data.</text>
</comment>
<keyword evidence="4" id="KW-1185">Reference proteome</keyword>
<evidence type="ECO:0000259" key="2">
    <source>
        <dbReference type="Pfam" id="PF00534"/>
    </source>
</evidence>
<accession>A0ABS9DAB0</accession>
<protein>
    <submittedName>
        <fullName evidence="3">Glycosyltransferase family 4 protein</fullName>
    </submittedName>
</protein>
<organism evidence="3 4">
    <name type="scientific">Paraglaciecola algarum</name>
    <dbReference type="NCBI Taxonomy" id="3050085"/>
    <lineage>
        <taxon>Bacteria</taxon>
        <taxon>Pseudomonadati</taxon>
        <taxon>Pseudomonadota</taxon>
        <taxon>Gammaproteobacteria</taxon>
        <taxon>Alteromonadales</taxon>
        <taxon>Alteromonadaceae</taxon>
        <taxon>Paraglaciecola</taxon>
    </lineage>
</organism>
<gene>
    <name evidence="3" type="ORF">L0668_17370</name>
</gene>
<evidence type="ECO:0000313" key="4">
    <source>
        <dbReference type="Proteomes" id="UP001521137"/>
    </source>
</evidence>
<keyword evidence="1" id="KW-0808">Transferase</keyword>
<dbReference type="PANTHER" id="PTHR46401:SF2">
    <property type="entry name" value="GLYCOSYLTRANSFERASE WBBK-RELATED"/>
    <property type="match status" value="1"/>
</dbReference>
<evidence type="ECO:0000313" key="3">
    <source>
        <dbReference type="EMBL" id="MCF2949893.1"/>
    </source>
</evidence>
<dbReference type="Pfam" id="PF00534">
    <property type="entry name" value="Glycos_transf_1"/>
    <property type="match status" value="1"/>
</dbReference>
<sequence>MTSFNLVLNGRFLLQNITGVQRVEREILVALDQLALKGIIKAPEVLLPEKGDIVAMPELQAIKLTRKGKLTGHLWEQLELPKYCKNKTLWCLGNTSPILSLLSSSTRVITMIHDLSYKYFPSAYSWKFKAVYSSLIPIEIAKSDAIVTVSDAEKRAMSQHYPKLANSSRFHMAQNGGIPDDAAHKAQKEQLPSLIDRKYGIYVGSLSKRKNAEGVLKAAIEFLKTYPDMNFVVIGASSGVFDSFDIEIPNEIKPRLEMRGQINDPQKIYDAFSHARFLLFPSFYEASPLPPIEAMTFGCPVIVSNIPSLTERCADAALYCDPHDFASINNSIDTLMNSNELWDKLSTAGRKKAAEYSWCRQTETLLKLSKFDS</sequence>
<dbReference type="Gene3D" id="3.40.50.2000">
    <property type="entry name" value="Glycogen Phosphorylase B"/>
    <property type="match status" value="1"/>
</dbReference>
<dbReference type="Proteomes" id="UP001521137">
    <property type="component" value="Unassembled WGS sequence"/>
</dbReference>
<dbReference type="EMBL" id="JAKGAS010000012">
    <property type="protein sequence ID" value="MCF2949893.1"/>
    <property type="molecule type" value="Genomic_DNA"/>
</dbReference>
<dbReference type="InterPro" id="IPR001296">
    <property type="entry name" value="Glyco_trans_1"/>
</dbReference>
<reference evidence="3 4" key="1">
    <citation type="submission" date="2022-01" db="EMBL/GenBank/DDBJ databases">
        <title>Paraglaciecola sp. G1-23.</title>
        <authorList>
            <person name="Jin M.S."/>
            <person name="Han D.M."/>
            <person name="Kim H.M."/>
            <person name="Jeon C.O."/>
        </authorList>
    </citation>
    <scope>NUCLEOTIDE SEQUENCE [LARGE SCALE GENOMIC DNA]</scope>
    <source>
        <strain evidence="3 4">G1-23</strain>
    </source>
</reference>
<dbReference type="CDD" id="cd03809">
    <property type="entry name" value="GT4_MtfB-like"/>
    <property type="match status" value="1"/>
</dbReference>
<feature type="domain" description="Glycosyl transferase family 1" evidence="2">
    <location>
        <begin position="188"/>
        <end position="351"/>
    </location>
</feature>